<reference evidence="14 15" key="1">
    <citation type="submission" date="2018-06" db="EMBL/GenBank/DDBJ databases">
        <title>Genomic Encyclopedia of Type Strains, Phase IV (KMG-IV): sequencing the most valuable type-strain genomes for metagenomic binning, comparative biology and taxonomic classification.</title>
        <authorList>
            <person name="Goeker M."/>
        </authorList>
    </citation>
    <scope>NUCLEOTIDE SEQUENCE [LARGE SCALE GENOMIC DNA]</scope>
    <source>
        <strain evidence="14 15">DSM 24875</strain>
    </source>
</reference>
<dbReference type="RefSeq" id="WP_113890692.1">
    <property type="nucleotide sequence ID" value="NZ_QNRK01000021.1"/>
</dbReference>
<evidence type="ECO:0000256" key="1">
    <source>
        <dbReference type="ARBA" id="ARBA00000085"/>
    </source>
</evidence>
<dbReference type="PROSITE" id="PS50109">
    <property type="entry name" value="HIS_KIN"/>
    <property type="match status" value="1"/>
</dbReference>
<keyword evidence="7" id="KW-0175">Coiled coil</keyword>
<evidence type="ECO:0000259" key="13">
    <source>
        <dbReference type="PROSITE" id="PS50123"/>
    </source>
</evidence>
<dbReference type="InterPro" id="IPR022641">
    <property type="entry name" value="CheR_N"/>
</dbReference>
<evidence type="ECO:0000259" key="11">
    <source>
        <dbReference type="PROSITE" id="PS50113"/>
    </source>
</evidence>
<dbReference type="Pfam" id="PF13596">
    <property type="entry name" value="PAS_10"/>
    <property type="match status" value="1"/>
</dbReference>
<dbReference type="InterPro" id="IPR003661">
    <property type="entry name" value="HisK_dim/P_dom"/>
</dbReference>
<dbReference type="Proteomes" id="UP000253529">
    <property type="component" value="Unassembled WGS sequence"/>
</dbReference>
<dbReference type="InterPro" id="IPR005467">
    <property type="entry name" value="His_kinase_dom"/>
</dbReference>
<dbReference type="PROSITE" id="PS50113">
    <property type="entry name" value="PAC"/>
    <property type="match status" value="2"/>
</dbReference>
<feature type="domain" description="PAC" evidence="11">
    <location>
        <begin position="927"/>
        <end position="977"/>
    </location>
</feature>
<feature type="domain" description="PAS" evidence="10">
    <location>
        <begin position="853"/>
        <end position="913"/>
    </location>
</feature>
<dbReference type="Pfam" id="PF13426">
    <property type="entry name" value="PAS_9"/>
    <property type="match status" value="1"/>
</dbReference>
<dbReference type="PROSITE" id="PS50123">
    <property type="entry name" value="CHER"/>
    <property type="match status" value="1"/>
</dbReference>
<dbReference type="OrthoDB" id="9816309at2"/>
<comment type="caution">
    <text evidence="14">The sequence shown here is derived from an EMBL/GenBank/DDBJ whole genome shotgun (WGS) entry which is preliminary data.</text>
</comment>
<dbReference type="SUPFAM" id="SSF47757">
    <property type="entry name" value="Chemotaxis receptor methyltransferase CheR, N-terminal domain"/>
    <property type="match status" value="1"/>
</dbReference>
<keyword evidence="6" id="KW-0145">Chemotaxis</keyword>
<evidence type="ECO:0000259" key="9">
    <source>
        <dbReference type="PROSITE" id="PS50109"/>
    </source>
</evidence>
<evidence type="ECO:0000256" key="6">
    <source>
        <dbReference type="PROSITE-ProRule" id="PRU00050"/>
    </source>
</evidence>
<proteinExistence type="predicted"/>
<dbReference type="GO" id="GO:0000155">
    <property type="term" value="F:phosphorelay sensor kinase activity"/>
    <property type="evidence" value="ECO:0007669"/>
    <property type="project" value="InterPro"/>
</dbReference>
<dbReference type="Gene3D" id="3.30.565.10">
    <property type="entry name" value="Histidine kinase-like ATPase, C-terminal domain"/>
    <property type="match status" value="1"/>
</dbReference>
<dbReference type="PRINTS" id="PR00996">
    <property type="entry name" value="CHERMTFRASE"/>
</dbReference>
<dbReference type="InterPro" id="IPR036890">
    <property type="entry name" value="HATPase_C_sf"/>
</dbReference>
<dbReference type="InterPro" id="IPR001610">
    <property type="entry name" value="PAC"/>
</dbReference>
<dbReference type="InterPro" id="IPR036804">
    <property type="entry name" value="CheR_N_sf"/>
</dbReference>
<keyword evidence="3" id="KW-0489">Methyltransferase</keyword>
<dbReference type="InterPro" id="IPR003594">
    <property type="entry name" value="HATPase_dom"/>
</dbReference>
<evidence type="ECO:0000256" key="2">
    <source>
        <dbReference type="ARBA" id="ARBA00001541"/>
    </source>
</evidence>
<feature type="region of interest" description="Disordered" evidence="8">
    <location>
        <begin position="911"/>
        <end position="937"/>
    </location>
</feature>
<feature type="domain" description="Histidine kinase" evidence="9">
    <location>
        <begin position="992"/>
        <end position="1206"/>
    </location>
</feature>
<dbReference type="InterPro" id="IPR029063">
    <property type="entry name" value="SAM-dependent_MTases_sf"/>
</dbReference>
<dbReference type="SMART" id="SM00388">
    <property type="entry name" value="HisKA"/>
    <property type="match status" value="1"/>
</dbReference>
<dbReference type="PROSITE" id="PS50112">
    <property type="entry name" value="PAS"/>
    <property type="match status" value="1"/>
</dbReference>
<dbReference type="GO" id="GO:0006935">
    <property type="term" value="P:chemotaxis"/>
    <property type="evidence" value="ECO:0007669"/>
    <property type="project" value="UniProtKB-UniRule"/>
</dbReference>
<evidence type="ECO:0000256" key="3">
    <source>
        <dbReference type="ARBA" id="ARBA00022603"/>
    </source>
</evidence>
<dbReference type="NCBIfam" id="TIGR00229">
    <property type="entry name" value="sensory_box"/>
    <property type="match status" value="1"/>
</dbReference>
<gene>
    <name evidence="14" type="ORF">DFR50_12123</name>
</gene>
<dbReference type="CDD" id="cd16434">
    <property type="entry name" value="CheB-CheR_fusion"/>
    <property type="match status" value="1"/>
</dbReference>
<name>A0A366F7E4_9HYPH</name>
<feature type="active site" evidence="6">
    <location>
        <position position="58"/>
    </location>
</feature>
<keyword evidence="15" id="KW-1185">Reference proteome</keyword>
<dbReference type="InterPro" id="IPR035965">
    <property type="entry name" value="PAS-like_dom_sf"/>
</dbReference>
<dbReference type="Gene3D" id="3.30.450.20">
    <property type="entry name" value="PAS domain"/>
    <property type="match status" value="2"/>
</dbReference>
<feature type="region of interest" description="Disordered" evidence="8">
    <location>
        <begin position="492"/>
        <end position="521"/>
    </location>
</feature>
<dbReference type="SUPFAM" id="SSF53335">
    <property type="entry name" value="S-adenosyl-L-methionine-dependent methyltransferases"/>
    <property type="match status" value="1"/>
</dbReference>
<evidence type="ECO:0000256" key="8">
    <source>
        <dbReference type="SAM" id="MobiDB-lite"/>
    </source>
</evidence>
<feature type="domain" description="CheB-type methylesterase" evidence="12">
    <location>
        <begin position="22"/>
        <end position="207"/>
    </location>
</feature>
<dbReference type="Pfam" id="PF00512">
    <property type="entry name" value="HisKA"/>
    <property type="match status" value="1"/>
</dbReference>
<dbReference type="GO" id="GO:0005737">
    <property type="term" value="C:cytoplasm"/>
    <property type="evidence" value="ECO:0007669"/>
    <property type="project" value="InterPro"/>
</dbReference>
<dbReference type="Pfam" id="PF01739">
    <property type="entry name" value="CheR"/>
    <property type="match status" value="1"/>
</dbReference>
<dbReference type="Gene3D" id="3.40.50.150">
    <property type="entry name" value="Vaccinia Virus protein VP39"/>
    <property type="match status" value="1"/>
</dbReference>
<dbReference type="CDD" id="cd00082">
    <property type="entry name" value="HisKA"/>
    <property type="match status" value="1"/>
</dbReference>
<sequence length="1226" mass="134622">MSSNDRKAADAAAGAGEASANPFPTVAIGASAGGVAALQELFECLPNDLEAAFVVVVHLDPAHESELPSILSLRTKMPVTQVAGATPLEPRRVYIIPPNRELLVTDRSLALAPFNEPRWRRAPIDFFFRSLAAQQGDDFAIVLSGAGSDGALGVKAMKEAGGIIIVQDPEDAEYASMPRSAIETGLADFVLPIRAIAEKLPDLIRDRPRLQVDGRNPDDGEAMAAILAQLRVQTGHDFSNYKKSTVRRRIDRRMQVQRAGTMAEYLKVLRENAAEAQALFADLLISVTTFFRDPAAFDKLAAAVIPTLFEGKGATDVVRAWVPGCATGEEAYSIAMLLLEEMARRDVHCDVQVFASDIDDAALMVGREGRYPRAIEADVSDERLKRFFTRENDHHRVARELRDKVVFARHSLLRDPPFSRADLISCRNVLIYLDRDLQQQVCAIFHFALTAAGYLFLGTSESADTPQGLFRPIDRDSRIYQRHAVAADRRATPRIGPPSFGVEPAPRRTYPSPRGDSEAATHREALESLAPPSAIVDESYRVMHLSQQAGRYLQPSAGTLVNDITELAREELRFDLRAALVRAFGRGEPSLSGPIAVRFNGSARRVYLHAKPLAGVPPAARAAIVFFFEGEALGDFATGVAGMEELSLGERLLRAHQELQFTQAQLRTSREEYEEANEDLRAANEELQSINEEHRSTAEELETSKEELQSINEELQTANSELKSKLDSVSRAHSDIQNLMAATDVGILFLDPQLRINRFTPSIARLFNIVEGDEGRSITDFTHGLEYDGLADEARRIMRDGAPSEREVRSRSGAWYLMRLRPYRTVEDKADGVVVTFVDIGERRRAEDALRNSEARMRAVIDGVGDAIVTTDESGTVQSANAATTAMFGYDAEELVGRDVNMLAAESRPESHSGRFFDTGKAGSVGSSRELEGRRKDGSQFPIELSVSEIRHDEERLFIGFIRDLSERRRFEARLNKLHANRLDSMADMATALAHELNQPLAAASNYFSLVRQLAADPAQPQKPALKEAIDKAAAQLLRAGQIIAHLREFMARGEPNRVEQSLHGLIRRACDLATPSARERQVEIALALEAAEDDVLADTVHIEQALLNLMRNAMEAMDYAKERKLTITTALQDGMIRTEVADTGHGLPEKANAELFTPFTSTKATGLGVGLSISRSIVEAHYGSIWAEANPGGGAKFCFTLPLARLEQDQLAQSGQAQPAGFGPG</sequence>
<dbReference type="InterPro" id="IPR035909">
    <property type="entry name" value="CheB_C"/>
</dbReference>
<feature type="coiled-coil region" evidence="7">
    <location>
        <begin position="659"/>
        <end position="732"/>
    </location>
</feature>
<dbReference type="PROSITE" id="PS50122">
    <property type="entry name" value="CHEB"/>
    <property type="match status" value="1"/>
</dbReference>
<dbReference type="PANTHER" id="PTHR24422:SF27">
    <property type="entry name" value="PROTEIN-GLUTAMATE O-METHYLTRANSFERASE"/>
    <property type="match status" value="1"/>
</dbReference>
<dbReference type="SMART" id="SM00091">
    <property type="entry name" value="PAS"/>
    <property type="match status" value="3"/>
</dbReference>
<keyword evidence="6" id="KW-0378">Hydrolase</keyword>
<accession>A0A366F7E4</accession>
<organism evidence="14 15">
    <name type="scientific">Roseiarcus fermentans</name>
    <dbReference type="NCBI Taxonomy" id="1473586"/>
    <lineage>
        <taxon>Bacteria</taxon>
        <taxon>Pseudomonadati</taxon>
        <taxon>Pseudomonadota</taxon>
        <taxon>Alphaproteobacteria</taxon>
        <taxon>Hyphomicrobiales</taxon>
        <taxon>Roseiarcaceae</taxon>
        <taxon>Roseiarcus</taxon>
    </lineage>
</organism>
<evidence type="ECO:0000259" key="10">
    <source>
        <dbReference type="PROSITE" id="PS50112"/>
    </source>
</evidence>
<feature type="active site" evidence="6">
    <location>
        <position position="31"/>
    </location>
</feature>
<dbReference type="Pfam" id="PF03705">
    <property type="entry name" value="CheR_N"/>
    <property type="match status" value="1"/>
</dbReference>
<dbReference type="SUPFAM" id="SSF55785">
    <property type="entry name" value="PYP-like sensor domain (PAS domain)"/>
    <property type="match status" value="2"/>
</dbReference>
<evidence type="ECO:0000256" key="7">
    <source>
        <dbReference type="SAM" id="Coils"/>
    </source>
</evidence>
<evidence type="ECO:0000259" key="12">
    <source>
        <dbReference type="PROSITE" id="PS50122"/>
    </source>
</evidence>
<dbReference type="Pfam" id="PF02518">
    <property type="entry name" value="HATPase_c"/>
    <property type="match status" value="1"/>
</dbReference>
<dbReference type="SMART" id="SM00387">
    <property type="entry name" value="HATPase_c"/>
    <property type="match status" value="1"/>
</dbReference>
<dbReference type="CDD" id="cd00130">
    <property type="entry name" value="PAS"/>
    <property type="match status" value="2"/>
</dbReference>
<dbReference type="SMART" id="SM00086">
    <property type="entry name" value="PAC"/>
    <property type="match status" value="2"/>
</dbReference>
<dbReference type="Gene3D" id="1.10.155.10">
    <property type="entry name" value="Chemotaxis receptor methyltransferase CheR, N-terminal domain"/>
    <property type="match status" value="1"/>
</dbReference>
<dbReference type="GO" id="GO:0032259">
    <property type="term" value="P:methylation"/>
    <property type="evidence" value="ECO:0007669"/>
    <property type="project" value="UniProtKB-KW"/>
</dbReference>
<dbReference type="AlphaFoldDB" id="A0A366F7E4"/>
<dbReference type="SUPFAM" id="SSF47384">
    <property type="entry name" value="Homodimeric domain of signal transducing histidine kinase"/>
    <property type="match status" value="1"/>
</dbReference>
<dbReference type="InterPro" id="IPR000673">
    <property type="entry name" value="Sig_transdc_resp-reg_Me-estase"/>
</dbReference>
<dbReference type="SUPFAM" id="SSF52738">
    <property type="entry name" value="Methylesterase CheB, C-terminal domain"/>
    <property type="match status" value="1"/>
</dbReference>
<dbReference type="InterPro" id="IPR036097">
    <property type="entry name" value="HisK_dim/P_sf"/>
</dbReference>
<dbReference type="InterPro" id="IPR000700">
    <property type="entry name" value="PAS-assoc_C"/>
</dbReference>
<feature type="domain" description="CheR-type methyltransferase" evidence="13">
    <location>
        <begin position="230"/>
        <end position="462"/>
    </location>
</feature>
<evidence type="ECO:0000256" key="5">
    <source>
        <dbReference type="ARBA" id="ARBA00022691"/>
    </source>
</evidence>
<dbReference type="InterPro" id="IPR000780">
    <property type="entry name" value="CheR_MeTrfase"/>
</dbReference>
<comment type="catalytic activity">
    <reaction evidence="2">
        <text>L-glutamyl-[protein] + S-adenosyl-L-methionine = [protein]-L-glutamate 5-O-methyl ester + S-adenosyl-L-homocysteine</text>
        <dbReference type="Rhea" id="RHEA:24452"/>
        <dbReference type="Rhea" id="RHEA-COMP:10208"/>
        <dbReference type="Rhea" id="RHEA-COMP:10311"/>
        <dbReference type="ChEBI" id="CHEBI:29973"/>
        <dbReference type="ChEBI" id="CHEBI:57856"/>
        <dbReference type="ChEBI" id="CHEBI:59789"/>
        <dbReference type="ChEBI" id="CHEBI:82795"/>
        <dbReference type="EC" id="2.1.1.80"/>
    </reaction>
</comment>
<dbReference type="InterPro" id="IPR050903">
    <property type="entry name" value="Bact_Chemotaxis_MeTrfase"/>
</dbReference>
<evidence type="ECO:0000313" key="14">
    <source>
        <dbReference type="EMBL" id="RBP09679.1"/>
    </source>
</evidence>
<dbReference type="Gene3D" id="1.10.287.130">
    <property type="match status" value="1"/>
</dbReference>
<dbReference type="SMART" id="SM00138">
    <property type="entry name" value="MeTrc"/>
    <property type="match status" value="1"/>
</dbReference>
<dbReference type="SUPFAM" id="SSF55874">
    <property type="entry name" value="ATPase domain of HSP90 chaperone/DNA topoisomerase II/histidine kinase"/>
    <property type="match status" value="1"/>
</dbReference>
<dbReference type="InterPro" id="IPR000014">
    <property type="entry name" value="PAS"/>
</dbReference>
<protein>
    <submittedName>
        <fullName evidence="14">Two-component system CheB/CheR fusion protein</fullName>
    </submittedName>
</protein>
<keyword evidence="4" id="KW-0808">Transferase</keyword>
<dbReference type="PANTHER" id="PTHR24422">
    <property type="entry name" value="CHEMOTAXIS PROTEIN METHYLTRANSFERASE"/>
    <property type="match status" value="1"/>
</dbReference>
<dbReference type="Gene3D" id="3.40.50.180">
    <property type="entry name" value="Methylesterase CheB, C-terminal domain"/>
    <property type="match status" value="1"/>
</dbReference>
<dbReference type="GO" id="GO:0008983">
    <property type="term" value="F:protein-glutamate O-methyltransferase activity"/>
    <property type="evidence" value="ECO:0007669"/>
    <property type="project" value="UniProtKB-EC"/>
</dbReference>
<feature type="active site" evidence="6">
    <location>
        <position position="149"/>
    </location>
</feature>
<comment type="catalytic activity">
    <reaction evidence="1">
        <text>ATP + protein L-histidine = ADP + protein N-phospho-L-histidine.</text>
        <dbReference type="EC" id="2.7.13.3"/>
    </reaction>
</comment>
<dbReference type="EMBL" id="QNRK01000021">
    <property type="protein sequence ID" value="RBP09679.1"/>
    <property type="molecule type" value="Genomic_DNA"/>
</dbReference>
<evidence type="ECO:0000256" key="4">
    <source>
        <dbReference type="ARBA" id="ARBA00022679"/>
    </source>
</evidence>
<feature type="domain" description="PAC" evidence="11">
    <location>
        <begin position="802"/>
        <end position="852"/>
    </location>
</feature>
<dbReference type="Pfam" id="PF01339">
    <property type="entry name" value="CheB_methylest"/>
    <property type="match status" value="1"/>
</dbReference>
<dbReference type="InterPro" id="IPR022642">
    <property type="entry name" value="CheR_C"/>
</dbReference>
<dbReference type="GO" id="GO:0008984">
    <property type="term" value="F:protein-glutamate methylesterase activity"/>
    <property type="evidence" value="ECO:0007669"/>
    <property type="project" value="InterPro"/>
</dbReference>
<evidence type="ECO:0000313" key="15">
    <source>
        <dbReference type="Proteomes" id="UP000253529"/>
    </source>
</evidence>
<keyword evidence="5" id="KW-0949">S-adenosyl-L-methionine</keyword>
<dbReference type="GO" id="GO:0000156">
    <property type="term" value="F:phosphorelay response regulator activity"/>
    <property type="evidence" value="ECO:0007669"/>
    <property type="project" value="InterPro"/>
</dbReference>